<evidence type="ECO:0000313" key="17">
    <source>
        <dbReference type="EMBL" id="TMQ49064.1"/>
    </source>
</evidence>
<dbReference type="SUPFAM" id="SSF54675">
    <property type="entry name" value="Nicotinate/Quinolinate PRTase N-terminal domain-like"/>
    <property type="match status" value="1"/>
</dbReference>
<evidence type="ECO:0000313" key="18">
    <source>
        <dbReference type="Proteomes" id="UP000320184"/>
    </source>
</evidence>
<dbReference type="EC" id="2.4.2.19" evidence="5"/>
<feature type="region of interest" description="Disordered" evidence="14">
    <location>
        <begin position="297"/>
        <end position="336"/>
    </location>
</feature>
<name>A0A538SCG8_UNCEI</name>
<feature type="binding site" evidence="13">
    <location>
        <begin position="255"/>
        <end position="257"/>
    </location>
    <ligand>
        <name>substrate</name>
    </ligand>
</feature>
<feature type="binding site" evidence="13">
    <location>
        <position position="96"/>
    </location>
    <ligand>
        <name>substrate</name>
    </ligand>
</feature>
<comment type="caution">
    <text evidence="17">The sequence shown here is derived from an EMBL/GenBank/DDBJ whole genome shotgun (WGS) entry which is preliminary data.</text>
</comment>
<evidence type="ECO:0000256" key="2">
    <source>
        <dbReference type="ARBA" id="ARBA00004893"/>
    </source>
</evidence>
<evidence type="ECO:0000256" key="1">
    <source>
        <dbReference type="ARBA" id="ARBA00003237"/>
    </source>
</evidence>
<dbReference type="InterPro" id="IPR037128">
    <property type="entry name" value="Quinolinate_PRibosylTase_N_sf"/>
</dbReference>
<evidence type="ECO:0000256" key="14">
    <source>
        <dbReference type="SAM" id="MobiDB-lite"/>
    </source>
</evidence>
<evidence type="ECO:0000256" key="12">
    <source>
        <dbReference type="PIRNR" id="PIRNR006250"/>
    </source>
</evidence>
<evidence type="ECO:0000256" key="3">
    <source>
        <dbReference type="ARBA" id="ARBA00009400"/>
    </source>
</evidence>
<evidence type="ECO:0000256" key="13">
    <source>
        <dbReference type="PIRSR" id="PIRSR006250-1"/>
    </source>
</evidence>
<dbReference type="GO" id="GO:0005737">
    <property type="term" value="C:cytoplasm"/>
    <property type="evidence" value="ECO:0007669"/>
    <property type="project" value="TreeGrafter"/>
</dbReference>
<sequence length="336" mass="35871">MEAVALQLVRYALSEDVGTGDITTLNSIPAGVHARAALVAHEDGVVSGVDVARLTFREADASVRFRALARDGDVVKPGSAVAQVVGDAGSILKAERTALNFLQHLSGVSSLTRRFVDTVKDTGAIILDTRKTTPGLRFLEKFAVRAGGGENHRLALWDMYLVKDNHIRAAGGLTPAIERILRTRQGDLLLEVEVESLDQLQDALRPEVDRVLIDNRPVEEVRLAVAEVDRWSRAHPPDSPRMRPGAKRWPEIEVSGGIRLDNVRAYAELGVDYISVGALTHSAPALDISLEVEMPAPAGPASTPGGSAAGSRCGPSSSRPTMRPGICSQPAPRSAP</sequence>
<reference evidence="17 18" key="1">
    <citation type="journal article" date="2019" name="Nat. Microbiol.">
        <title>Mediterranean grassland soil C-N compound turnover is dependent on rainfall and depth, and is mediated by genomically divergent microorganisms.</title>
        <authorList>
            <person name="Diamond S."/>
            <person name="Andeer P.F."/>
            <person name="Li Z."/>
            <person name="Crits-Christoph A."/>
            <person name="Burstein D."/>
            <person name="Anantharaman K."/>
            <person name="Lane K.R."/>
            <person name="Thomas B.C."/>
            <person name="Pan C."/>
            <person name="Northen T.R."/>
            <person name="Banfield J.F."/>
        </authorList>
    </citation>
    <scope>NUCLEOTIDE SEQUENCE [LARGE SCALE GENOMIC DNA]</scope>
    <source>
        <strain evidence="17">WS_3</strain>
    </source>
</reference>
<organism evidence="17 18">
    <name type="scientific">Eiseniibacteriota bacterium</name>
    <dbReference type="NCBI Taxonomy" id="2212470"/>
    <lineage>
        <taxon>Bacteria</taxon>
        <taxon>Candidatus Eiseniibacteriota</taxon>
    </lineage>
</organism>
<evidence type="ECO:0000256" key="6">
    <source>
        <dbReference type="ARBA" id="ARBA00022642"/>
    </source>
</evidence>
<dbReference type="SUPFAM" id="SSF51690">
    <property type="entry name" value="Nicotinate/Quinolinate PRTase C-terminal domain-like"/>
    <property type="match status" value="1"/>
</dbReference>
<dbReference type="GO" id="GO:0004514">
    <property type="term" value="F:nicotinate-nucleotide diphosphorylase (carboxylating) activity"/>
    <property type="evidence" value="ECO:0007669"/>
    <property type="project" value="UniProtKB-EC"/>
</dbReference>
<keyword evidence="8 12" id="KW-0808">Transferase</keyword>
<evidence type="ECO:0000259" key="15">
    <source>
        <dbReference type="Pfam" id="PF01729"/>
    </source>
</evidence>
<dbReference type="Gene3D" id="3.90.1170.20">
    <property type="entry name" value="Quinolinate phosphoribosyl transferase, N-terminal domain"/>
    <property type="match status" value="1"/>
</dbReference>
<comment type="subunit">
    <text evidence="4">Hexamer formed by 3 homodimers.</text>
</comment>
<evidence type="ECO:0000256" key="5">
    <source>
        <dbReference type="ARBA" id="ARBA00011944"/>
    </source>
</evidence>
<dbReference type="FunFam" id="3.20.20.70:FF:000030">
    <property type="entry name" value="Nicotinate-nucleotide pyrophosphorylase, carboxylating"/>
    <property type="match status" value="1"/>
</dbReference>
<dbReference type="EMBL" id="VBOT01000128">
    <property type="protein sequence ID" value="TMQ49064.1"/>
    <property type="molecule type" value="Genomic_DNA"/>
</dbReference>
<dbReference type="InterPro" id="IPR022412">
    <property type="entry name" value="Quinolinate_PRibosylTrfase_N"/>
</dbReference>
<evidence type="ECO:0000256" key="11">
    <source>
        <dbReference type="ARBA" id="ARBA00069173"/>
    </source>
</evidence>
<dbReference type="GO" id="GO:0009435">
    <property type="term" value="P:NAD+ biosynthetic process"/>
    <property type="evidence" value="ECO:0007669"/>
    <property type="project" value="UniProtKB-UniPathway"/>
</dbReference>
<keyword evidence="6" id="KW-0662">Pyridine nucleotide biosynthesis</keyword>
<dbReference type="Gene3D" id="3.20.20.70">
    <property type="entry name" value="Aldolase class I"/>
    <property type="match status" value="1"/>
</dbReference>
<dbReference type="PANTHER" id="PTHR32179:SF3">
    <property type="entry name" value="NICOTINATE-NUCLEOTIDE PYROPHOSPHORYLASE [CARBOXYLATING]"/>
    <property type="match status" value="1"/>
</dbReference>
<dbReference type="InterPro" id="IPR036068">
    <property type="entry name" value="Nicotinate_pribotase-like_C"/>
</dbReference>
<dbReference type="InterPro" id="IPR002638">
    <property type="entry name" value="Quinolinate_PRibosylTrfase_C"/>
</dbReference>
<feature type="binding site" evidence="13">
    <location>
        <position position="193"/>
    </location>
    <ligand>
        <name>substrate</name>
    </ligand>
</feature>
<feature type="binding site" evidence="13">
    <location>
        <position position="214"/>
    </location>
    <ligand>
        <name>substrate</name>
    </ligand>
</feature>
<dbReference type="CDD" id="cd01572">
    <property type="entry name" value="QPRTase"/>
    <property type="match status" value="1"/>
</dbReference>
<dbReference type="Proteomes" id="UP000320184">
    <property type="component" value="Unassembled WGS sequence"/>
</dbReference>
<evidence type="ECO:0000256" key="8">
    <source>
        <dbReference type="ARBA" id="ARBA00022679"/>
    </source>
</evidence>
<proteinExistence type="inferred from homology"/>
<feature type="compositionally biased region" description="Low complexity" evidence="14">
    <location>
        <begin position="297"/>
        <end position="311"/>
    </location>
</feature>
<dbReference type="FunFam" id="3.90.1170.20:FF:000001">
    <property type="entry name" value="Nicotinate-nucleotide diphosphorylase (Carboxylating)"/>
    <property type="match status" value="1"/>
</dbReference>
<evidence type="ECO:0000256" key="7">
    <source>
        <dbReference type="ARBA" id="ARBA00022676"/>
    </source>
</evidence>
<feature type="binding site" evidence="13">
    <location>
        <position position="163"/>
    </location>
    <ligand>
        <name>substrate</name>
    </ligand>
</feature>
<gene>
    <name evidence="17" type="primary">nadC</name>
    <name evidence="17" type="ORF">E6K73_10540</name>
</gene>
<dbReference type="AlphaFoldDB" id="A0A538SCG8"/>
<evidence type="ECO:0000259" key="16">
    <source>
        <dbReference type="Pfam" id="PF02749"/>
    </source>
</evidence>
<dbReference type="PANTHER" id="PTHR32179">
    <property type="entry name" value="NICOTINATE-NUCLEOTIDE PYROPHOSPHORYLASE [CARBOXYLATING]"/>
    <property type="match status" value="1"/>
</dbReference>
<dbReference type="Pfam" id="PF01729">
    <property type="entry name" value="QRPTase_C"/>
    <property type="match status" value="1"/>
</dbReference>
<comment type="similarity">
    <text evidence="3 12">Belongs to the NadC/ModD family.</text>
</comment>
<dbReference type="NCBIfam" id="TIGR00078">
    <property type="entry name" value="nadC"/>
    <property type="match status" value="1"/>
</dbReference>
<dbReference type="PIRSF" id="PIRSF006250">
    <property type="entry name" value="NadC_ModD"/>
    <property type="match status" value="1"/>
</dbReference>
<dbReference type="GO" id="GO:0034213">
    <property type="term" value="P:quinolinate catabolic process"/>
    <property type="evidence" value="ECO:0007669"/>
    <property type="project" value="TreeGrafter"/>
</dbReference>
<feature type="domain" description="Quinolinate phosphoribosyl transferase N-terminal" evidence="16">
    <location>
        <begin position="21"/>
        <end position="106"/>
    </location>
</feature>
<feature type="binding site" evidence="13">
    <location>
        <begin position="276"/>
        <end position="278"/>
    </location>
    <ligand>
        <name>substrate</name>
    </ligand>
</feature>
<evidence type="ECO:0000256" key="4">
    <source>
        <dbReference type="ARBA" id="ARBA00011218"/>
    </source>
</evidence>
<comment type="catalytic activity">
    <reaction evidence="10">
        <text>nicotinate beta-D-ribonucleotide + CO2 + diphosphate = quinolinate + 5-phospho-alpha-D-ribose 1-diphosphate + 2 H(+)</text>
        <dbReference type="Rhea" id="RHEA:12733"/>
        <dbReference type="ChEBI" id="CHEBI:15378"/>
        <dbReference type="ChEBI" id="CHEBI:16526"/>
        <dbReference type="ChEBI" id="CHEBI:29959"/>
        <dbReference type="ChEBI" id="CHEBI:33019"/>
        <dbReference type="ChEBI" id="CHEBI:57502"/>
        <dbReference type="ChEBI" id="CHEBI:58017"/>
        <dbReference type="EC" id="2.4.2.19"/>
    </reaction>
</comment>
<dbReference type="UniPathway" id="UPA00253">
    <property type="reaction ID" value="UER00331"/>
</dbReference>
<keyword evidence="7 12" id="KW-0328">Glycosyltransferase</keyword>
<dbReference type="InterPro" id="IPR013785">
    <property type="entry name" value="Aldolase_TIM"/>
</dbReference>
<accession>A0A538SCG8</accession>
<protein>
    <recommendedName>
        <fullName evidence="11">Probable nicotinate-nucleotide pyrophosphorylase [carboxylating]</fullName>
        <ecNumber evidence="5">2.4.2.19</ecNumber>
    </recommendedName>
    <alternativeName>
        <fullName evidence="9">Quinolinate phosphoribosyltransferase [decarboxylating]</fullName>
    </alternativeName>
</protein>
<dbReference type="InterPro" id="IPR004393">
    <property type="entry name" value="NadC"/>
</dbReference>
<feature type="domain" description="Quinolinate phosphoribosyl transferase C-terminal" evidence="15">
    <location>
        <begin position="109"/>
        <end position="291"/>
    </location>
</feature>
<feature type="binding site" evidence="13">
    <location>
        <begin position="129"/>
        <end position="131"/>
    </location>
    <ligand>
        <name>substrate</name>
    </ligand>
</feature>
<evidence type="ECO:0000256" key="10">
    <source>
        <dbReference type="ARBA" id="ARBA00047445"/>
    </source>
</evidence>
<comment type="pathway">
    <text evidence="2">Cofactor biosynthesis; NAD(+) biosynthesis; nicotinate D-ribonucleotide from quinolinate: step 1/1.</text>
</comment>
<dbReference type="Pfam" id="PF02749">
    <property type="entry name" value="QRPTase_N"/>
    <property type="match status" value="1"/>
</dbReference>
<comment type="function">
    <text evidence="1">Involved in the catabolism of quinolinic acid (QA).</text>
</comment>
<dbReference type="InterPro" id="IPR027277">
    <property type="entry name" value="NadC/ModD"/>
</dbReference>
<evidence type="ECO:0000256" key="9">
    <source>
        <dbReference type="ARBA" id="ARBA00033102"/>
    </source>
</evidence>
<feature type="binding site" evidence="13">
    <location>
        <position position="153"/>
    </location>
    <ligand>
        <name>substrate</name>
    </ligand>
</feature>